<reference evidence="2" key="1">
    <citation type="journal article" date="2017" name="Nat. Ecol. Evol.">
        <title>Genome expansion and lineage-specific genetic innovations in the forest pathogenic fungi Armillaria.</title>
        <authorList>
            <person name="Sipos G."/>
            <person name="Prasanna A.N."/>
            <person name="Walter M.C."/>
            <person name="O'Connor E."/>
            <person name="Balint B."/>
            <person name="Krizsan K."/>
            <person name="Kiss B."/>
            <person name="Hess J."/>
            <person name="Varga T."/>
            <person name="Slot J."/>
            <person name="Riley R."/>
            <person name="Boka B."/>
            <person name="Rigling D."/>
            <person name="Barry K."/>
            <person name="Lee J."/>
            <person name="Mihaltcheva S."/>
            <person name="LaButti K."/>
            <person name="Lipzen A."/>
            <person name="Waldron R."/>
            <person name="Moloney N.M."/>
            <person name="Sperisen C."/>
            <person name="Kredics L."/>
            <person name="Vagvoelgyi C."/>
            <person name="Patrignani A."/>
            <person name="Fitzpatrick D."/>
            <person name="Nagy I."/>
            <person name="Doyle S."/>
            <person name="Anderson J.B."/>
            <person name="Grigoriev I.V."/>
            <person name="Gueldener U."/>
            <person name="Muensterkoetter M."/>
            <person name="Nagy L.G."/>
        </authorList>
    </citation>
    <scope>NUCLEOTIDE SEQUENCE [LARGE SCALE GENOMIC DNA]</scope>
    <source>
        <strain evidence="2">Ar21-2</strain>
    </source>
</reference>
<sequence length="163" mass="17826">MSVSGGVNPRGEIMMRGAADFTRAVSWYLGKVHTHACIDLGPYMAPDYPPTTHKFAYPDDGRMGAPCSPTATRSGRLSVSGTDRGCFQCSSEGERLDPDGDSTSSTVPIHYLGVAASLLEASLLRHHRQNRFEWSHVIVGAWDSRLGSKQRYTSGDCDMEKEE</sequence>
<accession>A0A2H3DRS4</accession>
<evidence type="ECO:0000313" key="1">
    <source>
        <dbReference type="EMBL" id="PBK90973.1"/>
    </source>
</evidence>
<dbReference type="AlphaFoldDB" id="A0A2H3DRS4"/>
<proteinExistence type="predicted"/>
<organism evidence="1 2">
    <name type="scientific">Armillaria gallica</name>
    <name type="common">Bulbous honey fungus</name>
    <name type="synonym">Armillaria bulbosa</name>
    <dbReference type="NCBI Taxonomy" id="47427"/>
    <lineage>
        <taxon>Eukaryota</taxon>
        <taxon>Fungi</taxon>
        <taxon>Dikarya</taxon>
        <taxon>Basidiomycota</taxon>
        <taxon>Agaricomycotina</taxon>
        <taxon>Agaricomycetes</taxon>
        <taxon>Agaricomycetidae</taxon>
        <taxon>Agaricales</taxon>
        <taxon>Marasmiineae</taxon>
        <taxon>Physalacriaceae</taxon>
        <taxon>Armillaria</taxon>
    </lineage>
</organism>
<dbReference type="Proteomes" id="UP000217790">
    <property type="component" value="Unassembled WGS sequence"/>
</dbReference>
<dbReference type="EMBL" id="KZ293663">
    <property type="protein sequence ID" value="PBK90973.1"/>
    <property type="molecule type" value="Genomic_DNA"/>
</dbReference>
<dbReference type="InParanoid" id="A0A2H3DRS4"/>
<evidence type="ECO:0000313" key="2">
    <source>
        <dbReference type="Proteomes" id="UP000217790"/>
    </source>
</evidence>
<gene>
    <name evidence="1" type="ORF">ARMGADRAFT_1032065</name>
</gene>
<name>A0A2H3DRS4_ARMGA</name>
<protein>
    <submittedName>
        <fullName evidence="1">Uncharacterized protein</fullName>
    </submittedName>
</protein>
<keyword evidence="2" id="KW-1185">Reference proteome</keyword>